<comment type="similarity">
    <text evidence="2 9">Belongs to the RecN family.</text>
</comment>
<keyword evidence="7 9" id="KW-0234">DNA repair</keyword>
<gene>
    <name evidence="12" type="primary">recN</name>
    <name evidence="12" type="ORF">EGI31_16125</name>
</gene>
<keyword evidence="10" id="KW-0175">Coiled coil</keyword>
<dbReference type="RefSeq" id="WP_255038166.1">
    <property type="nucleotide sequence ID" value="NZ_RJUF01000173.1"/>
</dbReference>
<dbReference type="PANTHER" id="PTHR11059:SF0">
    <property type="entry name" value="DNA REPAIR PROTEIN RECN"/>
    <property type="match status" value="1"/>
</dbReference>
<evidence type="ECO:0000256" key="9">
    <source>
        <dbReference type="PIRNR" id="PIRNR003128"/>
    </source>
</evidence>
<keyword evidence="6" id="KW-0067">ATP-binding</keyword>
<feature type="coiled-coil region" evidence="10">
    <location>
        <begin position="165"/>
        <end position="222"/>
    </location>
</feature>
<dbReference type="PIRSF" id="PIRSF003128">
    <property type="entry name" value="RecN"/>
    <property type="match status" value="1"/>
</dbReference>
<evidence type="ECO:0000256" key="2">
    <source>
        <dbReference type="ARBA" id="ARBA00009441"/>
    </source>
</evidence>
<reference evidence="12 13" key="1">
    <citation type="submission" date="2018-11" db="EMBL/GenBank/DDBJ databases">
        <title>Novel bacteria species description.</title>
        <authorList>
            <person name="Han J.-H."/>
        </authorList>
    </citation>
    <scope>NUCLEOTIDE SEQUENCE [LARGE SCALE GENOMIC DNA]</scope>
    <source>
        <strain evidence="12 13">KCTC23259</strain>
    </source>
</reference>
<dbReference type="InterPro" id="IPR027417">
    <property type="entry name" value="P-loop_NTPase"/>
</dbReference>
<dbReference type="SUPFAM" id="SSF52540">
    <property type="entry name" value="P-loop containing nucleoside triphosphate hydrolases"/>
    <property type="match status" value="1"/>
</dbReference>
<evidence type="ECO:0000256" key="3">
    <source>
        <dbReference type="ARBA" id="ARBA00021315"/>
    </source>
</evidence>
<dbReference type="GO" id="GO:0006310">
    <property type="term" value="P:DNA recombination"/>
    <property type="evidence" value="ECO:0007669"/>
    <property type="project" value="InterPro"/>
</dbReference>
<evidence type="ECO:0000256" key="6">
    <source>
        <dbReference type="ARBA" id="ARBA00022840"/>
    </source>
</evidence>
<name>A0AAE3H4Q1_9BACT</name>
<keyword evidence="5 9" id="KW-0227">DNA damage</keyword>
<evidence type="ECO:0000256" key="4">
    <source>
        <dbReference type="ARBA" id="ARBA00022741"/>
    </source>
</evidence>
<proteinExistence type="inferred from homology"/>
<keyword evidence="4" id="KW-0547">Nucleotide-binding</keyword>
<dbReference type="Proteomes" id="UP001204144">
    <property type="component" value="Unassembled WGS sequence"/>
</dbReference>
<dbReference type="Pfam" id="PF02463">
    <property type="entry name" value="SMC_N"/>
    <property type="match status" value="1"/>
</dbReference>
<feature type="coiled-coil region" evidence="10">
    <location>
        <begin position="328"/>
        <end position="355"/>
    </location>
</feature>
<dbReference type="AlphaFoldDB" id="A0AAE3H4Q1"/>
<dbReference type="GO" id="GO:0009432">
    <property type="term" value="P:SOS response"/>
    <property type="evidence" value="ECO:0007669"/>
    <property type="project" value="TreeGrafter"/>
</dbReference>
<dbReference type="InterPro" id="IPR004604">
    <property type="entry name" value="DNA_recomb/repair_RecN"/>
</dbReference>
<evidence type="ECO:0000256" key="10">
    <source>
        <dbReference type="SAM" id="Coils"/>
    </source>
</evidence>
<dbReference type="EMBL" id="RJUF01000173">
    <property type="protein sequence ID" value="MCP9764472.1"/>
    <property type="molecule type" value="Genomic_DNA"/>
</dbReference>
<feature type="domain" description="RecF/RecN/SMC N-terminal" evidence="11">
    <location>
        <begin position="2"/>
        <end position="508"/>
    </location>
</feature>
<comment type="caution">
    <text evidence="12">The sequence shown here is derived from an EMBL/GenBank/DDBJ whole genome shotgun (WGS) entry which is preliminary data.</text>
</comment>
<dbReference type="Gene3D" id="3.40.50.300">
    <property type="entry name" value="P-loop containing nucleotide triphosphate hydrolases"/>
    <property type="match status" value="2"/>
</dbReference>
<dbReference type="NCBIfam" id="TIGR00634">
    <property type="entry name" value="recN"/>
    <property type="match status" value="1"/>
</dbReference>
<dbReference type="InterPro" id="IPR003395">
    <property type="entry name" value="RecF/RecN/SMC_N"/>
</dbReference>
<keyword evidence="13" id="KW-1185">Reference proteome</keyword>
<dbReference type="CDD" id="cd03241">
    <property type="entry name" value="ABC_RecN"/>
    <property type="match status" value="2"/>
</dbReference>
<protein>
    <recommendedName>
        <fullName evidence="3 9">DNA repair protein RecN</fullName>
    </recommendedName>
    <alternativeName>
        <fullName evidence="8 9">Recombination protein N</fullName>
    </alternativeName>
</protein>
<dbReference type="GO" id="GO:0006281">
    <property type="term" value="P:DNA repair"/>
    <property type="evidence" value="ECO:0007669"/>
    <property type="project" value="UniProtKB-KW"/>
</dbReference>
<comment type="function">
    <text evidence="1 9">May be involved in recombinational repair of damaged DNA.</text>
</comment>
<evidence type="ECO:0000256" key="8">
    <source>
        <dbReference type="ARBA" id="ARBA00033408"/>
    </source>
</evidence>
<dbReference type="PANTHER" id="PTHR11059">
    <property type="entry name" value="DNA REPAIR PROTEIN RECN"/>
    <property type="match status" value="1"/>
</dbReference>
<accession>A0AAE3H4Q1</accession>
<evidence type="ECO:0000313" key="12">
    <source>
        <dbReference type="EMBL" id="MCP9764472.1"/>
    </source>
</evidence>
<evidence type="ECO:0000256" key="1">
    <source>
        <dbReference type="ARBA" id="ARBA00003618"/>
    </source>
</evidence>
<organism evidence="12 13">
    <name type="scientific">Lacihabitans soyangensis</name>
    <dbReference type="NCBI Taxonomy" id="869394"/>
    <lineage>
        <taxon>Bacteria</taxon>
        <taxon>Pseudomonadati</taxon>
        <taxon>Bacteroidota</taxon>
        <taxon>Cytophagia</taxon>
        <taxon>Cytophagales</taxon>
        <taxon>Leadbetterellaceae</taxon>
        <taxon>Lacihabitans</taxon>
    </lineage>
</organism>
<evidence type="ECO:0000313" key="13">
    <source>
        <dbReference type="Proteomes" id="UP001204144"/>
    </source>
</evidence>
<evidence type="ECO:0000256" key="5">
    <source>
        <dbReference type="ARBA" id="ARBA00022763"/>
    </source>
</evidence>
<evidence type="ECO:0000259" key="11">
    <source>
        <dbReference type="Pfam" id="PF02463"/>
    </source>
</evidence>
<sequence length="552" mass="61284">MLTSLLIKNYALIKHLEIQPEAGLNIITGETGAGKSIMLGAMGLLMGNRADTKALFDENEKCVVEGNFDISKLDLQAFFEDLELDYEPSCLIRREISPNGKSRAFVNDTPVTLDVLKTLGVYLMDIHSQHDTLLLNTNAYQLALVDAFAGNQALSEKYLVSYKAFKSAEKALAVLQSDADSLKKEFDYNKFLLDELIVAKLVGEEQAELEEELMILENAEEVKRKLGFAYEYLNNADLSVLGLLKDANVALGSISGISEKYAALKERINSSLIELQDISNEIESEDSKVETDDEKVVFLRDRLNAIFRLQQKHAVKSITELIEIREDLQQKVSKVVNLGEELEVLQKNKEKLFAETQKHATALSESRKKVIQPLVDKIQGLLAELGMPDARLLIGTKEKAFASDGIDDLIFEFSANKGSTPKPLKDVASGGEFSRVMLSLKYVLAEKKSLPTIIFDEIDTGISGEVAIKVGKMLTEMSSKLQVIAITHLHQIAGKGQTHFYVYKDNSDTKTVSLMRKLEADERIIEVAKMIGGQNPSESAIRSAIEMLENNN</sequence>
<evidence type="ECO:0000256" key="7">
    <source>
        <dbReference type="ARBA" id="ARBA00023204"/>
    </source>
</evidence>
<dbReference type="GO" id="GO:0043590">
    <property type="term" value="C:bacterial nucleoid"/>
    <property type="evidence" value="ECO:0007669"/>
    <property type="project" value="TreeGrafter"/>
</dbReference>
<dbReference type="GO" id="GO:0005524">
    <property type="term" value="F:ATP binding"/>
    <property type="evidence" value="ECO:0007669"/>
    <property type="project" value="UniProtKB-KW"/>
</dbReference>